<dbReference type="InterPro" id="IPR007999">
    <property type="entry name" value="DUF745"/>
</dbReference>
<organism evidence="2 3">
    <name type="scientific">Cryptolaemus montrouzieri</name>
    <dbReference type="NCBI Taxonomy" id="559131"/>
    <lineage>
        <taxon>Eukaryota</taxon>
        <taxon>Metazoa</taxon>
        <taxon>Ecdysozoa</taxon>
        <taxon>Arthropoda</taxon>
        <taxon>Hexapoda</taxon>
        <taxon>Insecta</taxon>
        <taxon>Pterygota</taxon>
        <taxon>Neoptera</taxon>
        <taxon>Endopterygota</taxon>
        <taxon>Coleoptera</taxon>
        <taxon>Polyphaga</taxon>
        <taxon>Cucujiformia</taxon>
        <taxon>Coccinelloidea</taxon>
        <taxon>Coccinellidae</taxon>
        <taxon>Scymninae</taxon>
        <taxon>Scymnini</taxon>
        <taxon>Cryptolaemus</taxon>
    </lineage>
</organism>
<comment type="caution">
    <text evidence="2">The sequence shown here is derived from an EMBL/GenBank/DDBJ whole genome shotgun (WGS) entry which is preliminary data.</text>
</comment>
<sequence>MILSTLLIISFLEFILYIDSAEIEVDSMDKRECCADRVNALSTNIAIKAAQEAKAAECAQYSAGIQAAYRVKEQLADKAIEAAKAAQAAAAVKAALIDEIVREREAVKMVILELTNSKTRIEQAIQDELKSLQGDKTTLKLLLTALHIAESTSANADTALRGIQDDLVEKERVLQSAMQRTNVLTREEECARRDLATTKLAARKAVLSAASAKANAMRAKRMVPNKVTAENNK</sequence>
<keyword evidence="3" id="KW-1185">Reference proteome</keyword>
<dbReference type="AlphaFoldDB" id="A0ABD2MG43"/>
<dbReference type="PANTHER" id="PTHR37161">
    <property type="entry name" value="HDC10475"/>
    <property type="match status" value="1"/>
</dbReference>
<feature type="chain" id="PRO_5044879982" evidence="1">
    <location>
        <begin position="21"/>
        <end position="233"/>
    </location>
</feature>
<keyword evidence="1" id="KW-0732">Signal</keyword>
<dbReference type="EMBL" id="JABFTP020000001">
    <property type="protein sequence ID" value="KAL3265322.1"/>
    <property type="molecule type" value="Genomic_DNA"/>
</dbReference>
<gene>
    <name evidence="2" type="ORF">HHI36_009530</name>
</gene>
<feature type="signal peptide" evidence="1">
    <location>
        <begin position="1"/>
        <end position="20"/>
    </location>
</feature>
<dbReference type="Proteomes" id="UP001516400">
    <property type="component" value="Unassembled WGS sequence"/>
</dbReference>
<evidence type="ECO:0000313" key="3">
    <source>
        <dbReference type="Proteomes" id="UP001516400"/>
    </source>
</evidence>
<dbReference type="PANTHER" id="PTHR37161:SF2">
    <property type="entry name" value="AT11648P-RELATED"/>
    <property type="match status" value="1"/>
</dbReference>
<evidence type="ECO:0000256" key="1">
    <source>
        <dbReference type="SAM" id="SignalP"/>
    </source>
</evidence>
<protein>
    <submittedName>
        <fullName evidence="2">Uncharacterized protein</fullName>
    </submittedName>
</protein>
<dbReference type="Pfam" id="PF05335">
    <property type="entry name" value="DUF745"/>
    <property type="match status" value="1"/>
</dbReference>
<reference evidence="2 3" key="1">
    <citation type="journal article" date="2021" name="BMC Biol.">
        <title>Horizontally acquired antibacterial genes associated with adaptive radiation of ladybird beetles.</title>
        <authorList>
            <person name="Li H.S."/>
            <person name="Tang X.F."/>
            <person name="Huang Y.H."/>
            <person name="Xu Z.Y."/>
            <person name="Chen M.L."/>
            <person name="Du X.Y."/>
            <person name="Qiu B.Y."/>
            <person name="Chen P.T."/>
            <person name="Zhang W."/>
            <person name="Slipinski A."/>
            <person name="Escalona H.E."/>
            <person name="Waterhouse R.M."/>
            <person name="Zwick A."/>
            <person name="Pang H."/>
        </authorList>
    </citation>
    <scope>NUCLEOTIDE SEQUENCE [LARGE SCALE GENOMIC DNA]</scope>
    <source>
        <strain evidence="2">SYSU2018</strain>
    </source>
</reference>
<name>A0ABD2MG43_9CUCU</name>
<evidence type="ECO:0000313" key="2">
    <source>
        <dbReference type="EMBL" id="KAL3265322.1"/>
    </source>
</evidence>
<accession>A0ABD2MG43</accession>
<proteinExistence type="predicted"/>